<evidence type="ECO:0000256" key="6">
    <source>
        <dbReference type="SAM" id="Phobius"/>
    </source>
</evidence>
<accession>A0A1Y2CJW3</accession>
<proteinExistence type="inferred from homology"/>
<dbReference type="EMBL" id="MCGO01000014">
    <property type="protein sequence ID" value="ORY47276.1"/>
    <property type="molecule type" value="Genomic_DNA"/>
</dbReference>
<keyword evidence="8" id="KW-1185">Reference proteome</keyword>
<feature type="transmembrane region" description="Helical" evidence="6">
    <location>
        <begin position="38"/>
        <end position="56"/>
    </location>
</feature>
<evidence type="ECO:0000256" key="1">
    <source>
        <dbReference type="ARBA" id="ARBA00004370"/>
    </source>
</evidence>
<evidence type="ECO:0000313" key="7">
    <source>
        <dbReference type="EMBL" id="ORY47276.1"/>
    </source>
</evidence>
<keyword evidence="3 6" id="KW-0812">Transmembrane</keyword>
<reference evidence="7 8" key="1">
    <citation type="submission" date="2016-07" db="EMBL/GenBank/DDBJ databases">
        <title>Pervasive Adenine N6-methylation of Active Genes in Fungi.</title>
        <authorList>
            <consortium name="DOE Joint Genome Institute"/>
            <person name="Mondo S.J."/>
            <person name="Dannebaum R.O."/>
            <person name="Kuo R.C."/>
            <person name="Labutti K."/>
            <person name="Haridas S."/>
            <person name="Kuo A."/>
            <person name="Salamov A."/>
            <person name="Ahrendt S.R."/>
            <person name="Lipzen A."/>
            <person name="Sullivan W."/>
            <person name="Andreopoulos W.B."/>
            <person name="Clum A."/>
            <person name="Lindquist E."/>
            <person name="Daum C."/>
            <person name="Ramamoorthy G.K."/>
            <person name="Gryganskyi A."/>
            <person name="Culley D."/>
            <person name="Magnuson J.K."/>
            <person name="James T.Y."/>
            <person name="O'Malley M.A."/>
            <person name="Stajich J.E."/>
            <person name="Spatafora J.W."/>
            <person name="Visel A."/>
            <person name="Grigoriev I.V."/>
        </authorList>
    </citation>
    <scope>NUCLEOTIDE SEQUENCE [LARGE SCALE GENOMIC DNA]</scope>
    <source>
        <strain evidence="7 8">JEL800</strain>
    </source>
</reference>
<evidence type="ECO:0000256" key="3">
    <source>
        <dbReference type="ARBA" id="ARBA00022692"/>
    </source>
</evidence>
<organism evidence="7 8">
    <name type="scientific">Rhizoclosmatium globosum</name>
    <dbReference type="NCBI Taxonomy" id="329046"/>
    <lineage>
        <taxon>Eukaryota</taxon>
        <taxon>Fungi</taxon>
        <taxon>Fungi incertae sedis</taxon>
        <taxon>Chytridiomycota</taxon>
        <taxon>Chytridiomycota incertae sedis</taxon>
        <taxon>Chytridiomycetes</taxon>
        <taxon>Chytridiales</taxon>
        <taxon>Chytriomycetaceae</taxon>
        <taxon>Rhizoclosmatium</taxon>
    </lineage>
</organism>
<evidence type="ECO:0000256" key="4">
    <source>
        <dbReference type="ARBA" id="ARBA00022989"/>
    </source>
</evidence>
<evidence type="ECO:0000256" key="5">
    <source>
        <dbReference type="ARBA" id="ARBA00023136"/>
    </source>
</evidence>
<keyword evidence="4 6" id="KW-1133">Transmembrane helix</keyword>
<comment type="similarity">
    <text evidence="2">Belongs to the UPF0057 (PMP3) family.</text>
</comment>
<evidence type="ECO:0000313" key="8">
    <source>
        <dbReference type="Proteomes" id="UP000193642"/>
    </source>
</evidence>
<dbReference type="Proteomes" id="UP000193642">
    <property type="component" value="Unassembled WGS sequence"/>
</dbReference>
<dbReference type="OrthoDB" id="2802411at2759"/>
<comment type="subcellular location">
    <subcellularLocation>
        <location evidence="1">Membrane</location>
    </subcellularLocation>
</comment>
<dbReference type="Pfam" id="PF01679">
    <property type="entry name" value="Pmp3"/>
    <property type="match status" value="1"/>
</dbReference>
<name>A0A1Y2CJW3_9FUNG</name>
<evidence type="ECO:0000256" key="2">
    <source>
        <dbReference type="ARBA" id="ARBA00009530"/>
    </source>
</evidence>
<feature type="transmembrane region" description="Helical" evidence="6">
    <location>
        <begin position="7"/>
        <end position="26"/>
    </location>
</feature>
<dbReference type="PANTHER" id="PTHR21659:SF42">
    <property type="entry name" value="UPF0057 MEMBRANE PROTEIN ZK632.10-RELATED"/>
    <property type="match status" value="1"/>
</dbReference>
<comment type="caution">
    <text evidence="7">The sequence shown here is derived from an EMBL/GenBank/DDBJ whole genome shotgun (WGS) entry which is preliminary data.</text>
</comment>
<dbReference type="AlphaFoldDB" id="A0A1Y2CJW3"/>
<gene>
    <name evidence="7" type="ORF">BCR33DRAFT_783037</name>
</gene>
<sequence length="69" mass="7604">MSITCTLGDILEILLALTFSPLAVLVKEGCGWDFLLNILLFCLGILPGMVHALLVLQNHQRRAVHYTIA</sequence>
<protein>
    <submittedName>
        <fullName evidence="7">Uncharacterized protein</fullName>
    </submittedName>
</protein>
<keyword evidence="5 6" id="KW-0472">Membrane</keyword>
<dbReference type="PANTHER" id="PTHR21659">
    <property type="entry name" value="HYDROPHOBIC PROTEIN RCI2 LOW TEMPERATURE AND SALT RESPONSIVE PROTEIN LTI6 -RELATED"/>
    <property type="match status" value="1"/>
</dbReference>
<dbReference type="InterPro" id="IPR000612">
    <property type="entry name" value="PMP3"/>
</dbReference>
<dbReference type="GO" id="GO:0016020">
    <property type="term" value="C:membrane"/>
    <property type="evidence" value="ECO:0007669"/>
    <property type="project" value="UniProtKB-SubCell"/>
</dbReference>